<evidence type="ECO:0000313" key="3">
    <source>
        <dbReference type="Proteomes" id="UP001195724"/>
    </source>
</evidence>
<gene>
    <name evidence="2" type="ORF">JOE68_001157</name>
</gene>
<sequence length="53" mass="5702">MTDPTGAETGAEQDPEEFAEDVGVDPTPQEVDRYRELAEEVPPWSGTPGAEPT</sequence>
<proteinExistence type="predicted"/>
<keyword evidence="3" id="KW-1185">Reference proteome</keyword>
<comment type="caution">
    <text evidence="2">The sequence shown here is derived from an EMBL/GenBank/DDBJ whole genome shotgun (WGS) entry which is preliminary data.</text>
</comment>
<dbReference type="EMBL" id="JAFBCL010000001">
    <property type="protein sequence ID" value="MBM7810292.1"/>
    <property type="molecule type" value="Genomic_DNA"/>
</dbReference>
<reference evidence="2 3" key="1">
    <citation type="submission" date="2021-01" db="EMBL/GenBank/DDBJ databases">
        <title>Sequencing the genomes of 1000 actinobacteria strains.</title>
        <authorList>
            <person name="Klenk H.-P."/>
        </authorList>
    </citation>
    <scope>NUCLEOTIDE SEQUENCE [LARGE SCALE GENOMIC DNA]</scope>
    <source>
        <strain evidence="2 3">DSM 44581</strain>
    </source>
</reference>
<evidence type="ECO:0000256" key="1">
    <source>
        <dbReference type="SAM" id="MobiDB-lite"/>
    </source>
</evidence>
<protein>
    <submittedName>
        <fullName evidence="2">Uncharacterized protein</fullName>
    </submittedName>
</protein>
<dbReference type="RefSeq" id="WP_204841284.1">
    <property type="nucleotide sequence ID" value="NZ_JAFBCL010000001.1"/>
</dbReference>
<accession>A0ABS2S238</accession>
<feature type="compositionally biased region" description="Acidic residues" evidence="1">
    <location>
        <begin position="11"/>
        <end position="23"/>
    </location>
</feature>
<evidence type="ECO:0000313" key="2">
    <source>
        <dbReference type="EMBL" id="MBM7810292.1"/>
    </source>
</evidence>
<feature type="region of interest" description="Disordered" evidence="1">
    <location>
        <begin position="1"/>
        <end position="30"/>
    </location>
</feature>
<organism evidence="2 3">
    <name type="scientific">Saccharothrix algeriensis</name>
    <dbReference type="NCBI Taxonomy" id="173560"/>
    <lineage>
        <taxon>Bacteria</taxon>
        <taxon>Bacillati</taxon>
        <taxon>Actinomycetota</taxon>
        <taxon>Actinomycetes</taxon>
        <taxon>Pseudonocardiales</taxon>
        <taxon>Pseudonocardiaceae</taxon>
        <taxon>Saccharothrix</taxon>
    </lineage>
</organism>
<name>A0ABS2S238_9PSEU</name>
<dbReference type="Proteomes" id="UP001195724">
    <property type="component" value="Unassembled WGS sequence"/>
</dbReference>